<feature type="compositionally biased region" description="Low complexity" evidence="1">
    <location>
        <begin position="32"/>
        <end position="61"/>
    </location>
</feature>
<dbReference type="OrthoDB" id="4424744at2"/>
<organism evidence="3 4">
    <name type="scientific">Corynebacterium sanguinis</name>
    <dbReference type="NCBI Taxonomy" id="2594913"/>
    <lineage>
        <taxon>Bacteria</taxon>
        <taxon>Bacillati</taxon>
        <taxon>Actinomycetota</taxon>
        <taxon>Actinomycetes</taxon>
        <taxon>Mycobacteriales</taxon>
        <taxon>Corynebacteriaceae</taxon>
        <taxon>Corynebacterium</taxon>
    </lineage>
</organism>
<protein>
    <recommendedName>
        <fullName evidence="5">Serine/threonine protein kinase</fullName>
    </recommendedName>
</protein>
<evidence type="ECO:0008006" key="5">
    <source>
        <dbReference type="Google" id="ProtNLM"/>
    </source>
</evidence>
<dbReference type="RefSeq" id="WP_144773681.1">
    <property type="nucleotide sequence ID" value="NZ_RXIR01000028.1"/>
</dbReference>
<comment type="caution">
    <text evidence="3">The sequence shown here is derived from an EMBL/GenBank/DDBJ whole genome shotgun (WGS) entry which is preliminary data.</text>
</comment>
<dbReference type="EMBL" id="RXIR01000028">
    <property type="protein sequence ID" value="TVS26569.1"/>
    <property type="molecule type" value="Genomic_DNA"/>
</dbReference>
<accession>A0A6C1TWS0</accession>
<evidence type="ECO:0000256" key="2">
    <source>
        <dbReference type="SAM" id="SignalP"/>
    </source>
</evidence>
<dbReference type="PROSITE" id="PS51257">
    <property type="entry name" value="PROKAR_LIPOPROTEIN"/>
    <property type="match status" value="1"/>
</dbReference>
<evidence type="ECO:0000313" key="4">
    <source>
        <dbReference type="Proteomes" id="UP000336646"/>
    </source>
</evidence>
<reference evidence="3 4" key="1">
    <citation type="submission" date="2018-12" db="EMBL/GenBank/DDBJ databases">
        <title>Corynebacterium sanguinis sp. nov., a clinically-associated and environmental corynebacterium.</title>
        <authorList>
            <person name="Gonzales-Siles L."/>
            <person name="Jaen-Luchoro D."/>
            <person name="Cardew S."/>
            <person name="Inganas E."/>
            <person name="Ohlen M."/>
            <person name="Jensie-Markopolous S."/>
            <person name="Pinyeiro-Iglesias B."/>
            <person name="Molin K."/>
            <person name="Skovbjerg S."/>
            <person name="Svensson-Stadler L."/>
            <person name="Funke G."/>
            <person name="Moore E.R.B."/>
        </authorList>
    </citation>
    <scope>NUCLEOTIDE SEQUENCE [LARGE SCALE GENOMIC DNA]</scope>
    <source>
        <strain evidence="3 4">58734</strain>
    </source>
</reference>
<name>A0A6C1TWS0_9CORY</name>
<dbReference type="Proteomes" id="UP000336646">
    <property type="component" value="Unassembled WGS sequence"/>
</dbReference>
<proteinExistence type="predicted"/>
<gene>
    <name evidence="3" type="ORF">EKI59_10280</name>
</gene>
<dbReference type="AlphaFoldDB" id="A0A6C1TWS0"/>
<feature type="signal peptide" evidence="2">
    <location>
        <begin position="1"/>
        <end position="21"/>
    </location>
</feature>
<keyword evidence="2" id="KW-0732">Signal</keyword>
<evidence type="ECO:0000313" key="3">
    <source>
        <dbReference type="EMBL" id="TVS26569.1"/>
    </source>
</evidence>
<feature type="region of interest" description="Disordered" evidence="1">
    <location>
        <begin position="29"/>
        <end position="68"/>
    </location>
</feature>
<sequence>MKFDRLPLAASAALAALALTACGPIDTRDPATHTVTSSVTMTTATSTTAATQPSPTTSARTPKPAAPPITELQTDIGGKITVNGEPAVVCVFGDGFGINTVAAGANTSCEFATATLNAATSSLNATYDNVRDILPATVTAHSPVTGQDYRMQCAVDQDKVITCRGGDNAAVFMY</sequence>
<evidence type="ECO:0000256" key="1">
    <source>
        <dbReference type="SAM" id="MobiDB-lite"/>
    </source>
</evidence>
<feature type="chain" id="PRO_5039408738" description="Serine/threonine protein kinase" evidence="2">
    <location>
        <begin position="22"/>
        <end position="174"/>
    </location>
</feature>